<dbReference type="Pfam" id="PF07691">
    <property type="entry name" value="PA14"/>
    <property type="match status" value="1"/>
</dbReference>
<evidence type="ECO:0000256" key="6">
    <source>
        <dbReference type="SAM" id="MobiDB-lite"/>
    </source>
</evidence>
<keyword evidence="5 7" id="KW-0472">Membrane</keyword>
<dbReference type="SMART" id="SM00758">
    <property type="entry name" value="PA14"/>
    <property type="match status" value="1"/>
</dbReference>
<dbReference type="InterPro" id="IPR037524">
    <property type="entry name" value="PA14/GLEYA"/>
</dbReference>
<sequence length="598" mass="67209">MNDLDNIGVVIKVDKDGAVVMTDEVVFKRIRKREDLQKGQKILINENDVIDNDVTLESKKTIKYYYPLLAGIASVILVVFVFYRVFVVNNTTYSYVSIDINPSIELEVSRAESIKDVRAFNEDGKRLLENMELEGMNINKAIKLIIDKSRGMGYFKNNEINSILIAAVPGKDSNIEKTEEEKKFNDFLDRIKKDIKITYSSFIDAKVIMVSQGIREKAEKNNLSMGRYYIYSQEKMEGKQGSAQLQLPPTDTESPITTGAHITTNLPMTASQPATCTISSLPLSTPQKLQAKPTYSIPANDKSNAGNDLEKGKDAGVLPTPQQIEAILGSGLKGAYYNNSDLTQLAMCRIDPEINFRWVEDSPDGLIGNDTFSVRWTGLVVPRFSERYTFSTYADDGVRLWVNNVLIIDNWKSQRSATSQGSLDLAAGRQYDIKLEYFEDVKACQVKLFWSSKSQKAEIIPSSQLYHKTVVYQGEDAKFSRCIKESSNSGFSGNGYVNFINEKGSYVDWIVDIKKDGIYTLNFHYTNGTDIDRPLEIIVNEIPVCNRLSFIGTGSWTLWKHQYVPLNLKAGINVIRTIAITKDGGPNIDYMELIAAQN</sequence>
<evidence type="ECO:0000313" key="12">
    <source>
        <dbReference type="Proteomes" id="UP000036923"/>
    </source>
</evidence>
<organism evidence="11 12">
    <name type="scientific">Pseudobacteroides cellulosolvens ATCC 35603 = DSM 2933</name>
    <dbReference type="NCBI Taxonomy" id="398512"/>
    <lineage>
        <taxon>Bacteria</taxon>
        <taxon>Bacillati</taxon>
        <taxon>Bacillota</taxon>
        <taxon>Clostridia</taxon>
        <taxon>Eubacteriales</taxon>
        <taxon>Oscillospiraceae</taxon>
        <taxon>Pseudobacteroides</taxon>
    </lineage>
</organism>
<dbReference type="OrthoDB" id="9800626at2"/>
<keyword evidence="4 7" id="KW-1133">Transmembrane helix</keyword>
<dbReference type="PROSITE" id="PS51820">
    <property type="entry name" value="PA14"/>
    <property type="match status" value="1"/>
</dbReference>
<dbReference type="InterPro" id="IPR055431">
    <property type="entry name" value="RsgI_M"/>
</dbReference>
<dbReference type="Pfam" id="PF12791">
    <property type="entry name" value="RsgI_N"/>
    <property type="match status" value="1"/>
</dbReference>
<feature type="domain" description="RsgI N-terminal anti-sigma" evidence="10">
    <location>
        <begin position="6"/>
        <end position="53"/>
    </location>
</feature>
<dbReference type="STRING" id="398512.Bccel_5623"/>
<dbReference type="SUPFAM" id="SSF56988">
    <property type="entry name" value="Anthrax protective antigen"/>
    <property type="match status" value="1"/>
</dbReference>
<protein>
    <submittedName>
        <fullName evidence="11">PA14 domain protein</fullName>
    </submittedName>
</protein>
<dbReference type="GO" id="GO:0030246">
    <property type="term" value="F:carbohydrate binding"/>
    <property type="evidence" value="ECO:0007669"/>
    <property type="project" value="InterPro"/>
</dbReference>
<gene>
    <name evidence="11" type="ORF">Bccel_5623</name>
</gene>
<keyword evidence="2" id="KW-1003">Cell membrane</keyword>
<evidence type="ECO:0000259" key="9">
    <source>
        <dbReference type="PROSITE" id="PS51820"/>
    </source>
</evidence>
<dbReference type="InterPro" id="IPR024449">
    <property type="entry name" value="Anti-sigma_RsgI_N"/>
</dbReference>
<feature type="domain" description="CBM6" evidence="8">
    <location>
        <begin position="470"/>
        <end position="594"/>
    </location>
</feature>
<comment type="subcellular location">
    <subcellularLocation>
        <location evidence="1">Cell membrane</location>
        <topology evidence="1">Single-pass membrane protein</topology>
    </subcellularLocation>
</comment>
<feature type="domain" description="PA14" evidence="9">
    <location>
        <begin position="327"/>
        <end position="464"/>
    </location>
</feature>
<dbReference type="PROSITE" id="PS51849">
    <property type="entry name" value="RSGI_N"/>
    <property type="match status" value="1"/>
</dbReference>
<dbReference type="Pfam" id="PF23750">
    <property type="entry name" value="RsgI_M"/>
    <property type="match status" value="1"/>
</dbReference>
<dbReference type="eggNOG" id="COG2133">
    <property type="taxonomic scope" value="Bacteria"/>
</dbReference>
<dbReference type="Proteomes" id="UP000036923">
    <property type="component" value="Unassembled WGS sequence"/>
</dbReference>
<evidence type="ECO:0000256" key="5">
    <source>
        <dbReference type="ARBA" id="ARBA00023136"/>
    </source>
</evidence>
<feature type="transmembrane region" description="Helical" evidence="7">
    <location>
        <begin position="64"/>
        <end position="86"/>
    </location>
</feature>
<evidence type="ECO:0000313" key="11">
    <source>
        <dbReference type="EMBL" id="KNY30343.1"/>
    </source>
</evidence>
<evidence type="ECO:0000256" key="3">
    <source>
        <dbReference type="ARBA" id="ARBA00022692"/>
    </source>
</evidence>
<evidence type="ECO:0000256" key="2">
    <source>
        <dbReference type="ARBA" id="ARBA00022475"/>
    </source>
</evidence>
<evidence type="ECO:0000256" key="7">
    <source>
        <dbReference type="SAM" id="Phobius"/>
    </source>
</evidence>
<accession>A0A0L6JWW8</accession>
<name>A0A0L6JWW8_9FIRM</name>
<dbReference type="InterPro" id="IPR005084">
    <property type="entry name" value="CBM6"/>
</dbReference>
<dbReference type="EMBL" id="LGTC01000001">
    <property type="protein sequence ID" value="KNY30343.1"/>
    <property type="molecule type" value="Genomic_DNA"/>
</dbReference>
<dbReference type="Gene3D" id="2.60.120.260">
    <property type="entry name" value="Galactose-binding domain-like"/>
    <property type="match status" value="2"/>
</dbReference>
<keyword evidence="3 7" id="KW-0812">Transmembrane</keyword>
<evidence type="ECO:0000259" key="10">
    <source>
        <dbReference type="PROSITE" id="PS51849"/>
    </source>
</evidence>
<reference evidence="12" key="1">
    <citation type="submission" date="2015-07" db="EMBL/GenBank/DDBJ databases">
        <title>Near-Complete Genome Sequence of the Cellulolytic Bacterium Bacteroides (Pseudobacteroides) cellulosolvens ATCC 35603.</title>
        <authorList>
            <person name="Dassa B."/>
            <person name="Utturkar S.M."/>
            <person name="Klingeman D.M."/>
            <person name="Hurt R.A."/>
            <person name="Keller M."/>
            <person name="Xu J."/>
            <person name="Reddy Y.H.K."/>
            <person name="Borovok I."/>
            <person name="Grinberg I.R."/>
            <person name="Lamed R."/>
            <person name="Zhivin O."/>
            <person name="Bayer E.A."/>
            <person name="Brown S.D."/>
        </authorList>
    </citation>
    <scope>NUCLEOTIDE SEQUENCE [LARGE SCALE GENOMIC DNA]</scope>
    <source>
        <strain evidence="12">DSM 2933</strain>
    </source>
</reference>
<evidence type="ECO:0000256" key="1">
    <source>
        <dbReference type="ARBA" id="ARBA00004162"/>
    </source>
</evidence>
<dbReference type="GO" id="GO:0005886">
    <property type="term" value="C:plasma membrane"/>
    <property type="evidence" value="ECO:0007669"/>
    <property type="project" value="UniProtKB-SubCell"/>
</dbReference>
<dbReference type="AlphaFoldDB" id="A0A0L6JWW8"/>
<comment type="caution">
    <text evidence="11">The sequence shown here is derived from an EMBL/GenBank/DDBJ whole genome shotgun (WGS) entry which is preliminary data.</text>
</comment>
<dbReference type="PROSITE" id="PS51175">
    <property type="entry name" value="CBM6"/>
    <property type="match status" value="1"/>
</dbReference>
<evidence type="ECO:0000259" key="8">
    <source>
        <dbReference type="PROSITE" id="PS51175"/>
    </source>
</evidence>
<dbReference type="InterPro" id="IPR011658">
    <property type="entry name" value="PA14_dom"/>
</dbReference>
<proteinExistence type="predicted"/>
<dbReference type="RefSeq" id="WP_036939954.1">
    <property type="nucleotide sequence ID" value="NZ_JQKC01000010.1"/>
</dbReference>
<dbReference type="CDD" id="cd04082">
    <property type="entry name" value="CBM35_pectate_lyase-like"/>
    <property type="match status" value="1"/>
</dbReference>
<evidence type="ECO:0000256" key="4">
    <source>
        <dbReference type="ARBA" id="ARBA00022989"/>
    </source>
</evidence>
<keyword evidence="12" id="KW-1185">Reference proteome</keyword>
<feature type="region of interest" description="Disordered" evidence="6">
    <location>
        <begin position="287"/>
        <end position="316"/>
    </location>
</feature>